<reference evidence="2" key="1">
    <citation type="submission" date="2015-12" db="EMBL/GenBank/DDBJ databases">
        <title>De novo transcriptome assembly of four potential Pierce s Disease insect vectors from Arizona vineyards.</title>
        <authorList>
            <person name="Tassone E.E."/>
        </authorList>
    </citation>
    <scope>NUCLEOTIDE SEQUENCE</scope>
</reference>
<feature type="region of interest" description="Disordered" evidence="1">
    <location>
        <begin position="120"/>
        <end position="175"/>
    </location>
</feature>
<proteinExistence type="predicted"/>
<organism evidence="2">
    <name type="scientific">Clastoptera arizonana</name>
    <name type="common">Arizona spittle bug</name>
    <dbReference type="NCBI Taxonomy" id="38151"/>
    <lineage>
        <taxon>Eukaryota</taxon>
        <taxon>Metazoa</taxon>
        <taxon>Ecdysozoa</taxon>
        <taxon>Arthropoda</taxon>
        <taxon>Hexapoda</taxon>
        <taxon>Insecta</taxon>
        <taxon>Pterygota</taxon>
        <taxon>Neoptera</taxon>
        <taxon>Paraneoptera</taxon>
        <taxon>Hemiptera</taxon>
        <taxon>Auchenorrhyncha</taxon>
        <taxon>Cercopoidea</taxon>
        <taxon>Clastopteridae</taxon>
        <taxon>Clastoptera</taxon>
    </lineage>
</organism>
<feature type="compositionally biased region" description="Basic and acidic residues" evidence="1">
    <location>
        <begin position="162"/>
        <end position="172"/>
    </location>
</feature>
<dbReference type="AlphaFoldDB" id="A0A1B6CHK7"/>
<sequence length="465" mass="52532">MAETNDDLLDGDLEGDFGDLDAEEEDALLADDDYIYQQPEGGHLQGSIFIDNEDGGKTNSIHNKYYQGTSIDDVQDVAEGDEILEEEEDVLDLGVVDELESELDEGPIQGGPKTWRIQESTEQSVISEGGSKSNKLRNVNVSSSTRGMIDSGTVESDDEKDEEQRSRFKTERTSGSNIISLKSPLKKSLADIPDSLDSVVPAQMPCIRGKRRGSNRGNRGGAANQQPLVVISTNIENMTEQTNHNFGNFRGNILRPPPRGRGVIQFQRPMRPPIPSFPPRRPPMMGPFPVNQGPRLMQQNINLNNAPKIHINPHFRGGIHSVQAPSIRHEWGGDIQHQNGPPFQNQPQQIHRVFTNPPGPRDRLVCGDRITIQTHPQLPPPSSNFEELPERTFNNAQFSENSNAMYQNQYNMNRSQFQPNFEDQAFPPRQEYQEQHILMQHHYQEIKNDYNQEQIMFHQTPPHQP</sequence>
<accession>A0A1B6CHK7</accession>
<evidence type="ECO:0000256" key="1">
    <source>
        <dbReference type="SAM" id="MobiDB-lite"/>
    </source>
</evidence>
<feature type="compositionally biased region" description="Polar residues" evidence="1">
    <location>
        <begin position="120"/>
        <end position="146"/>
    </location>
</feature>
<protein>
    <submittedName>
        <fullName evidence="2">Uncharacterized protein</fullName>
    </submittedName>
</protein>
<evidence type="ECO:0000313" key="2">
    <source>
        <dbReference type="EMBL" id="JAS12919.1"/>
    </source>
</evidence>
<dbReference type="EMBL" id="GEDC01024379">
    <property type="protein sequence ID" value="JAS12919.1"/>
    <property type="molecule type" value="Transcribed_RNA"/>
</dbReference>
<name>A0A1B6CHK7_9HEMI</name>
<gene>
    <name evidence="2" type="ORF">g.22082</name>
</gene>
<feature type="non-terminal residue" evidence="2">
    <location>
        <position position="465"/>
    </location>
</feature>